<dbReference type="EMBL" id="VFOR01000002">
    <property type="protein sequence ID" value="TQL58300.1"/>
    <property type="molecule type" value="Genomic_DNA"/>
</dbReference>
<dbReference type="Proteomes" id="UP000316196">
    <property type="component" value="Unassembled WGS sequence"/>
</dbReference>
<evidence type="ECO:0000313" key="3">
    <source>
        <dbReference type="EMBL" id="TQL58300.1"/>
    </source>
</evidence>
<gene>
    <name evidence="3" type="ORF">FB460_2160</name>
</gene>
<dbReference type="GO" id="GO:0016740">
    <property type="term" value="F:transferase activity"/>
    <property type="evidence" value="ECO:0007669"/>
    <property type="project" value="UniProtKB-KW"/>
</dbReference>
<dbReference type="Gene3D" id="3.40.50.2000">
    <property type="entry name" value="Glycogen Phosphorylase B"/>
    <property type="match status" value="1"/>
</dbReference>
<dbReference type="OrthoDB" id="3240130at2"/>
<name>A0A542ZDG3_9ACTN</name>
<evidence type="ECO:0000259" key="2">
    <source>
        <dbReference type="Pfam" id="PF13524"/>
    </source>
</evidence>
<dbReference type="Pfam" id="PF04230">
    <property type="entry name" value="PS_pyruv_trans"/>
    <property type="match status" value="1"/>
</dbReference>
<proteinExistence type="predicted"/>
<feature type="domain" description="Spore protein YkvP/CgeB glycosyl transferase-like" evidence="2">
    <location>
        <begin position="205"/>
        <end position="336"/>
    </location>
</feature>
<organism evidence="3 4">
    <name type="scientific">Propioniferax innocua</name>
    <dbReference type="NCBI Taxonomy" id="1753"/>
    <lineage>
        <taxon>Bacteria</taxon>
        <taxon>Bacillati</taxon>
        <taxon>Actinomycetota</taxon>
        <taxon>Actinomycetes</taxon>
        <taxon>Propionibacteriales</taxon>
        <taxon>Propionibacteriaceae</taxon>
        <taxon>Propioniferax</taxon>
    </lineage>
</organism>
<sequence length="966" mass="105714">MNEEIAELRHDLEGKIFDQGFHWRILFLGTSVNGPTDIVASLSRSLRNLGHHVLELDARKHKYRSNPLKRQGGMGPVYVQFESLRPVLDRFEPQMIVCCAGGMTFTEEDAQRLKERGIVLVGITLSDPDVFPSIKEHQHVFDIHTTNAEIALDMYQEAGLNNTVYFPFGIDRGFVTQSVPETGKFDADVICLGHATNRPDRNSMMTALAKDFDVKTYGRGWEIPNSETVSGTEMVQALRGGRIHVNFPLTRAGFVNIKCGVFESAGQGRLVATGRFDEMARFFEYGEEIIGYDDSEDLAHQITHLLANPDELERISVNGFKRIVNDHLYEHRWMDLFRQIRTMDIPNASQLDQKRVADVREILGKSYPRAKKVIVSGFYGARNLGDEAILRSISSRLQSADEAIQVHVASENPTLVEATHGLQAFERKAHRVTGYQVRQASAVVLGGGGLWHDYTFERGGGLSAMFNGGTISIAGFGILPLMGRVIDVPFHVVGMGVGPLDDPLARKAVRYLASQADSIFVRDPESGDMLTEILGSDANIHVGPDTVYAVDLNRISHVIPREVEELKDEGYTIIGLNLRPWAAANMDDVAEAAATALSQVAADLEQRGQKLAVIGLPMQGGKRMDEAAIQSVFKHLPLSVKHVHFAPSGNLSLENYLGALEHCSTILCMRLHAALLAHRSGRPAVGLCYDPKVTRHFAEVGRSDAGLPLTASSEDIARALTASMNSGLSEANTAAVRDLENAALASLDIAVSAIADMEPVEAVYEVPADDEAVANATPAKTAAKPAVAPSAFFTEVQPSSVGLGGVKPKPKGPFRFGTQHLSVGLVGVTQPEAGMYVGHTAKVRFKTPKPLQLALRIKNPYANEMARGKIFLELEIGSFAYRIDLVETAEEIELKYLHRGESTDLRFGLRVVDDAFRARSWETASTAELLIEATTPGHATDKELLIASIGQVTDRYVHPIRQASQP</sequence>
<dbReference type="PANTHER" id="PTHR36836">
    <property type="entry name" value="COLANIC ACID BIOSYNTHESIS PROTEIN WCAK"/>
    <property type="match status" value="1"/>
</dbReference>
<accession>A0A542ZDG3</accession>
<dbReference type="RefSeq" id="WP_142094103.1">
    <property type="nucleotide sequence ID" value="NZ_BAAAMD010000002.1"/>
</dbReference>
<protein>
    <submittedName>
        <fullName evidence="3">Polysaccharide pyruvyl transferase CsaB</fullName>
    </submittedName>
</protein>
<dbReference type="AlphaFoldDB" id="A0A542ZDG3"/>
<feature type="domain" description="Polysaccharide pyruvyl transferase" evidence="1">
    <location>
        <begin position="383"/>
        <end position="690"/>
    </location>
</feature>
<evidence type="ECO:0000259" key="1">
    <source>
        <dbReference type="Pfam" id="PF04230"/>
    </source>
</evidence>
<keyword evidence="3" id="KW-0808">Transferase</keyword>
<comment type="caution">
    <text evidence="3">The sequence shown here is derived from an EMBL/GenBank/DDBJ whole genome shotgun (WGS) entry which is preliminary data.</text>
</comment>
<dbReference type="PANTHER" id="PTHR36836:SF1">
    <property type="entry name" value="COLANIC ACID BIOSYNTHESIS PROTEIN WCAK"/>
    <property type="match status" value="1"/>
</dbReference>
<dbReference type="Pfam" id="PF13524">
    <property type="entry name" value="Glyco_trans_1_2"/>
    <property type="match status" value="1"/>
</dbReference>
<reference evidence="3 4" key="1">
    <citation type="submission" date="2019-06" db="EMBL/GenBank/DDBJ databases">
        <title>Sequencing the genomes of 1000 actinobacteria strains.</title>
        <authorList>
            <person name="Klenk H.-P."/>
        </authorList>
    </citation>
    <scope>NUCLEOTIDE SEQUENCE [LARGE SCALE GENOMIC DNA]</scope>
    <source>
        <strain evidence="3 4">DSM 8251</strain>
    </source>
</reference>
<keyword evidence="4" id="KW-1185">Reference proteome</keyword>
<evidence type="ECO:0000313" key="4">
    <source>
        <dbReference type="Proteomes" id="UP000316196"/>
    </source>
</evidence>
<dbReference type="InterPro" id="IPR055259">
    <property type="entry name" value="YkvP/CgeB_Glyco_trans-like"/>
</dbReference>
<dbReference type="InterPro" id="IPR007345">
    <property type="entry name" value="Polysacch_pyruvyl_Trfase"/>
</dbReference>